<dbReference type="PANTHER" id="PTHR13018:SF117">
    <property type="entry name" value="CSC1-LIKE PROTEIN RXW8"/>
    <property type="match status" value="1"/>
</dbReference>
<feature type="transmembrane region" description="Helical" evidence="10">
    <location>
        <begin position="480"/>
        <end position="508"/>
    </location>
</feature>
<evidence type="ECO:0000256" key="4">
    <source>
        <dbReference type="ARBA" id="ARBA00022692"/>
    </source>
</evidence>
<dbReference type="Pfam" id="PF14703">
    <property type="entry name" value="PHM7_cyt"/>
    <property type="match status" value="1"/>
</dbReference>
<comment type="similarity">
    <text evidence="2">Belongs to the CSC1 (TC 1.A.17) family.</text>
</comment>
<dbReference type="GO" id="GO:0005886">
    <property type="term" value="C:plasma membrane"/>
    <property type="evidence" value="ECO:0007669"/>
    <property type="project" value="TreeGrafter"/>
</dbReference>
<keyword evidence="15" id="KW-1185">Reference proteome</keyword>
<dbReference type="FunCoup" id="A0A2P5G122">
    <property type="interactions" value="627"/>
</dbReference>
<keyword evidence="8 10" id="KW-0472">Membrane</keyword>
<dbReference type="InterPro" id="IPR045122">
    <property type="entry name" value="Csc1-like"/>
</dbReference>
<dbReference type="Proteomes" id="UP000237000">
    <property type="component" value="Unassembled WGS sequence"/>
</dbReference>
<feature type="transmembrane region" description="Helical" evidence="10">
    <location>
        <begin position="224"/>
        <end position="245"/>
    </location>
</feature>
<comment type="caution">
    <text evidence="14">The sequence shown here is derived from an EMBL/GenBank/DDBJ whole genome shotgun (WGS) entry which is preliminary data.</text>
</comment>
<feature type="domain" description="CSC1/OSCA1-like cytosolic" evidence="13">
    <location>
        <begin position="267"/>
        <end position="423"/>
    </location>
</feature>
<dbReference type="InParanoid" id="A0A2P5G122"/>
<dbReference type="GO" id="GO:0005227">
    <property type="term" value="F:calcium-activated cation channel activity"/>
    <property type="evidence" value="ECO:0007669"/>
    <property type="project" value="InterPro"/>
</dbReference>
<feature type="transmembrane region" description="Helical" evidence="10">
    <location>
        <begin position="708"/>
        <end position="727"/>
    </location>
</feature>
<keyword evidence="7" id="KW-0406">Ion transport</keyword>
<evidence type="ECO:0000256" key="6">
    <source>
        <dbReference type="ARBA" id="ARBA00022989"/>
    </source>
</evidence>
<keyword evidence="5" id="KW-0106">Calcium</keyword>
<keyword evidence="3" id="KW-0813">Transport</keyword>
<evidence type="ECO:0000256" key="7">
    <source>
        <dbReference type="ARBA" id="ARBA00023065"/>
    </source>
</evidence>
<keyword evidence="6 10" id="KW-1133">Transmembrane helix</keyword>
<accession>A0A2P5G122</accession>
<evidence type="ECO:0000259" key="13">
    <source>
        <dbReference type="Pfam" id="PF14703"/>
    </source>
</evidence>
<feature type="transmembrane region" description="Helical" evidence="10">
    <location>
        <begin position="528"/>
        <end position="547"/>
    </location>
</feature>
<sequence>MQLNSYGGLKLAHRMVPWLSATWGFPLLSANLLAMAKCRETKKKNVAFNCVREFILLHSRRFDCNIGRGYIKVVVEECGQEMNISALLTSAGINIAVCLILLSLYSILRKQPSNLSVYFGRRIASSRSRRTDPYCFERFVPSPSWILRAWETTEQDLLNIGGLDAVVFLRTVVFTIRIFSIAAIFGCFLVLPVNYYGQKRQYQEIPLESLEVFTILNVQEGSKWLWTHCLTLYIISCSACVLLYFEYSSISKMRLTHITESPPNPSHFTVLVRAIPWSAEDSYSNSVKKFFMKYHASGYLFHQMVYRAGTIQKLMSDAEKMYMMFKDASIEKTCTPGLIQCGSCVIEHTNSFNMLSSEMDPVKEKADFADMDFPGIKKECAAAFVFFKTRYAAVVASQVLQSSNPMLWATDLAPEPHDVYWSNLWIPYGQLWIRKIATLMAAIAFMLVFLIPVTFVQGLTQLEQLQQTFPFLKGILKKKFVSGLATGYLPSVILILALYTVPPTMMLFSAVEGSISRSGRKKSACCKILYFTIWNVFFVNVFTGSVIRQLRVFSSVKDIPAQLANAVPAQASFFLTYVLSSGWASLACEVMQLYPLLCNLIKRFIVRMKSDSPDDALSFPYHTEIPRLLLFGFLGFTCSILVPLILPFLLVYFILAYFVYRNQILNVYVSKYESGGRFWPIVHNTTIFSLVLMQIIALGVFGLRKSPVASGFTIPLVICTLLFNEYCRQRFHPIFKNIAAEVLIDMDRRDEQSGTMEETYQQLHSTYCQFTVNPHHLFKCGCSSHREDRVIIRDPENIKPGLIHPVLGRLPIAGIKDIISWLSLLFTFQENHQAESASQK</sequence>
<evidence type="ECO:0000313" key="14">
    <source>
        <dbReference type="EMBL" id="POO03750.1"/>
    </source>
</evidence>
<organism evidence="14 15">
    <name type="scientific">Trema orientale</name>
    <name type="common">Charcoal tree</name>
    <name type="synonym">Celtis orientalis</name>
    <dbReference type="NCBI Taxonomy" id="63057"/>
    <lineage>
        <taxon>Eukaryota</taxon>
        <taxon>Viridiplantae</taxon>
        <taxon>Streptophyta</taxon>
        <taxon>Embryophyta</taxon>
        <taxon>Tracheophyta</taxon>
        <taxon>Spermatophyta</taxon>
        <taxon>Magnoliopsida</taxon>
        <taxon>eudicotyledons</taxon>
        <taxon>Gunneridae</taxon>
        <taxon>Pentapetalae</taxon>
        <taxon>rosids</taxon>
        <taxon>fabids</taxon>
        <taxon>Rosales</taxon>
        <taxon>Cannabaceae</taxon>
        <taxon>Trema</taxon>
    </lineage>
</organism>
<feature type="domain" description="CSC1/OSCA1-like 7TM region" evidence="11">
    <location>
        <begin position="434"/>
        <end position="701"/>
    </location>
</feature>
<dbReference type="InterPro" id="IPR032880">
    <property type="entry name" value="CSC1/OSCA1-like_N"/>
</dbReference>
<feature type="domain" description="CSC1/OSCA1-like N-terminal transmembrane" evidence="12">
    <location>
        <begin position="86"/>
        <end position="246"/>
    </location>
</feature>
<dbReference type="InterPro" id="IPR027815">
    <property type="entry name" value="CSC1/OSCA1-like_cyt"/>
</dbReference>
<dbReference type="EMBL" id="JXTC01000001">
    <property type="protein sequence ID" value="POO03750.1"/>
    <property type="molecule type" value="Genomic_DNA"/>
</dbReference>
<feature type="transmembrane region" description="Helical" evidence="10">
    <location>
        <begin position="681"/>
        <end position="702"/>
    </location>
</feature>
<feature type="transmembrane region" description="Helical" evidence="10">
    <location>
        <begin position="628"/>
        <end position="660"/>
    </location>
</feature>
<evidence type="ECO:0000256" key="3">
    <source>
        <dbReference type="ARBA" id="ARBA00022448"/>
    </source>
</evidence>
<dbReference type="STRING" id="63057.A0A2P5G122"/>
<keyword evidence="9" id="KW-0407">Ion channel</keyword>
<evidence type="ECO:0000256" key="10">
    <source>
        <dbReference type="SAM" id="Phobius"/>
    </source>
</evidence>
<reference evidence="15" key="1">
    <citation type="submission" date="2016-06" db="EMBL/GenBank/DDBJ databases">
        <title>Parallel loss of symbiosis genes in relatives of nitrogen-fixing non-legume Parasponia.</title>
        <authorList>
            <person name="Van Velzen R."/>
            <person name="Holmer R."/>
            <person name="Bu F."/>
            <person name="Rutten L."/>
            <person name="Van Zeijl A."/>
            <person name="Liu W."/>
            <person name="Santuari L."/>
            <person name="Cao Q."/>
            <person name="Sharma T."/>
            <person name="Shen D."/>
            <person name="Roswanjaya Y."/>
            <person name="Wardhani T."/>
            <person name="Kalhor M.S."/>
            <person name="Jansen J."/>
            <person name="Van den Hoogen J."/>
            <person name="Gungor B."/>
            <person name="Hartog M."/>
            <person name="Hontelez J."/>
            <person name="Verver J."/>
            <person name="Yang W.-C."/>
            <person name="Schijlen E."/>
            <person name="Repin R."/>
            <person name="Schilthuizen M."/>
            <person name="Schranz E."/>
            <person name="Heidstra R."/>
            <person name="Miyata K."/>
            <person name="Fedorova E."/>
            <person name="Kohlen W."/>
            <person name="Bisseling T."/>
            <person name="Smit S."/>
            <person name="Geurts R."/>
        </authorList>
    </citation>
    <scope>NUCLEOTIDE SEQUENCE [LARGE SCALE GENOMIC DNA]</scope>
    <source>
        <strain evidence="15">cv. RG33-2</strain>
    </source>
</reference>
<dbReference type="AlphaFoldDB" id="A0A2P5G122"/>
<evidence type="ECO:0000259" key="11">
    <source>
        <dbReference type="Pfam" id="PF02714"/>
    </source>
</evidence>
<feature type="transmembrane region" description="Helical" evidence="10">
    <location>
        <begin position="436"/>
        <end position="460"/>
    </location>
</feature>
<feature type="transmembrane region" description="Helical" evidence="10">
    <location>
        <begin position="84"/>
        <end position="108"/>
    </location>
</feature>
<evidence type="ECO:0000259" key="12">
    <source>
        <dbReference type="Pfam" id="PF13967"/>
    </source>
</evidence>
<evidence type="ECO:0000256" key="1">
    <source>
        <dbReference type="ARBA" id="ARBA00004141"/>
    </source>
</evidence>
<protein>
    <submittedName>
        <fullName evidence="14">Calcium-dependent channel</fullName>
    </submittedName>
</protein>
<name>A0A2P5G122_TREOI</name>
<dbReference type="Pfam" id="PF02714">
    <property type="entry name" value="RSN1_7TM"/>
    <property type="match status" value="1"/>
</dbReference>
<comment type="subcellular location">
    <subcellularLocation>
        <location evidence="1">Membrane</location>
        <topology evidence="1">Multi-pass membrane protein</topology>
    </subcellularLocation>
</comment>
<feature type="transmembrane region" description="Helical" evidence="10">
    <location>
        <begin position="167"/>
        <end position="191"/>
    </location>
</feature>
<evidence type="ECO:0000256" key="5">
    <source>
        <dbReference type="ARBA" id="ARBA00022837"/>
    </source>
</evidence>
<proteinExistence type="inferred from homology"/>
<dbReference type="OrthoDB" id="1689567at2759"/>
<evidence type="ECO:0000256" key="8">
    <source>
        <dbReference type="ARBA" id="ARBA00023136"/>
    </source>
</evidence>
<dbReference type="PANTHER" id="PTHR13018">
    <property type="entry name" value="PROBABLE MEMBRANE PROTEIN DUF221-RELATED"/>
    <property type="match status" value="1"/>
</dbReference>
<keyword evidence="4 10" id="KW-0812">Transmembrane</keyword>
<dbReference type="Pfam" id="PF13967">
    <property type="entry name" value="RSN1_TM"/>
    <property type="match status" value="1"/>
</dbReference>
<gene>
    <name evidence="14" type="ORF">TorRG33x02_000540</name>
</gene>
<evidence type="ECO:0000256" key="9">
    <source>
        <dbReference type="ARBA" id="ARBA00023303"/>
    </source>
</evidence>
<dbReference type="InterPro" id="IPR003864">
    <property type="entry name" value="CSC1/OSCA1-like_7TM"/>
</dbReference>
<evidence type="ECO:0000256" key="2">
    <source>
        <dbReference type="ARBA" id="ARBA00007779"/>
    </source>
</evidence>
<evidence type="ECO:0000313" key="15">
    <source>
        <dbReference type="Proteomes" id="UP000237000"/>
    </source>
</evidence>